<evidence type="ECO:0000256" key="1">
    <source>
        <dbReference type="SAM" id="MobiDB-lite"/>
    </source>
</evidence>
<sequence length="233" mass="26490">MSKEKARRFNLLPGRKLPLILLFTLLTFINFGTSLFSSKALAQIEEAEAPQKTEPSEPSNQDNLESKKAKATESTKSEPKWAKLIDLSGRFQYEIPDGWNLTRNPFLPNDILVQPYQERQKTIFFELKKGRLNEAKAKAFEKENLAKLEESKLINRKQITTSTGPGYYLELDGLLEGAPVKEYIYLRKLGSEVLAITGCSPLKIDKNLEETLGKVNASIVPKHVKMPKRIIRR</sequence>
<protein>
    <submittedName>
        <fullName evidence="2">Uncharacterized protein</fullName>
    </submittedName>
</protein>
<accession>A0A8J7TKI3</accession>
<feature type="compositionally biased region" description="Basic and acidic residues" evidence="1">
    <location>
        <begin position="64"/>
        <end position="75"/>
    </location>
</feature>
<evidence type="ECO:0000313" key="3">
    <source>
        <dbReference type="Proteomes" id="UP000664277"/>
    </source>
</evidence>
<organism evidence="2 3">
    <name type="scientific">Candidatus Obscuribacter phosphatis</name>
    <dbReference type="NCBI Taxonomy" id="1906157"/>
    <lineage>
        <taxon>Bacteria</taxon>
        <taxon>Bacillati</taxon>
        <taxon>Candidatus Melainabacteria</taxon>
        <taxon>Candidatus Obscuribacterales</taxon>
        <taxon>Candidatus Obscuribacteraceae</taxon>
        <taxon>Candidatus Obscuribacter</taxon>
    </lineage>
</organism>
<dbReference type="AlphaFoldDB" id="A0A8J7TKI3"/>
<name>A0A8J7TKI3_9BACT</name>
<evidence type="ECO:0000313" key="2">
    <source>
        <dbReference type="EMBL" id="MBN8658926.1"/>
    </source>
</evidence>
<dbReference type="EMBL" id="JAFLCK010000001">
    <property type="protein sequence ID" value="MBN8658926.1"/>
    <property type="molecule type" value="Genomic_DNA"/>
</dbReference>
<feature type="region of interest" description="Disordered" evidence="1">
    <location>
        <begin position="47"/>
        <end position="75"/>
    </location>
</feature>
<proteinExistence type="predicted"/>
<dbReference type="Proteomes" id="UP000664277">
    <property type="component" value="Unassembled WGS sequence"/>
</dbReference>
<gene>
    <name evidence="2" type="ORF">J0M35_01075</name>
</gene>
<comment type="caution">
    <text evidence="2">The sequence shown here is derived from an EMBL/GenBank/DDBJ whole genome shotgun (WGS) entry which is preliminary data.</text>
</comment>
<reference evidence="2" key="1">
    <citation type="submission" date="2021-02" db="EMBL/GenBank/DDBJ databases">
        <title>Genome-Resolved Metagenomics of a Microbial Community Performing Photosynthetic Biological Nutrient Removal.</title>
        <authorList>
            <person name="Mcdaniel E.A."/>
        </authorList>
    </citation>
    <scope>NUCLEOTIDE SEQUENCE</scope>
    <source>
        <strain evidence="2">UWPOB_OBS1</strain>
    </source>
</reference>